<dbReference type="Proteomes" id="UP000185109">
    <property type="component" value="Chromosome"/>
</dbReference>
<dbReference type="RefSeq" id="WP_074061633.1">
    <property type="nucleotide sequence ID" value="NZ_CP017241.1"/>
</dbReference>
<dbReference type="AlphaFoldDB" id="A0A1L5P535"/>
<proteinExistence type="predicted"/>
<evidence type="ECO:0000259" key="1">
    <source>
        <dbReference type="Pfam" id="PF00149"/>
    </source>
</evidence>
<reference evidence="2 3" key="1">
    <citation type="submission" date="2016-09" db="EMBL/GenBank/DDBJ databases">
        <title>The complete genome sequences of Rhizobium gallicum, symbiovars gallicum and phaseoli, symbionts associated to common bean (Phaseolus vulgaris).</title>
        <authorList>
            <person name="Bustos P."/>
            <person name="Santamaria R.I."/>
            <person name="Perez-Carrascal O.M."/>
            <person name="Juarez S."/>
            <person name="Lozano L."/>
            <person name="Martinez-Flores I."/>
            <person name="Martinez-Romero E."/>
            <person name="Cevallos M."/>
            <person name="Romero D."/>
            <person name="Davila G."/>
            <person name="Gonzalez V."/>
        </authorList>
    </citation>
    <scope>NUCLEOTIDE SEQUENCE [LARGE SCALE GENOMIC DNA]</scope>
    <source>
        <strain evidence="2 3">8C-3</strain>
    </source>
</reference>
<dbReference type="SUPFAM" id="SSF56300">
    <property type="entry name" value="Metallo-dependent phosphatases"/>
    <property type="match status" value="1"/>
</dbReference>
<sequence length="255" mass="28602">MKLWIISDIHLEFGEPFLQTPPDDIDVLVCAGDVLTKGLVPSLRWLADTIASEVPVIFVAGNHDFYGASIEESIRDSREFAAGFSNVHFLENDAVEIGGVRFIGGTLWTDFRLFGRNPSVSMSYAESGMNDFKKIKFSKAPYRKFKPIHAYRKHIETRDFIAADLRKCTRLKTVVVTHHAPSPRAIALGFRHDPLSACYASDLEDLILEVGPTLWVHGHVHHRNDYIIGSTRVVSNSRGYPGEETGFDPTFTIKI</sequence>
<dbReference type="PANTHER" id="PTHR37844:SF2">
    <property type="entry name" value="SER_THR PROTEIN PHOSPHATASE SUPERFAMILY (AFU_ORTHOLOGUE AFUA_1G14840)"/>
    <property type="match status" value="1"/>
</dbReference>
<dbReference type="PANTHER" id="PTHR37844">
    <property type="entry name" value="SER/THR PROTEIN PHOSPHATASE SUPERFAMILY (AFU_ORTHOLOGUE AFUA_1G14840)"/>
    <property type="match status" value="1"/>
</dbReference>
<gene>
    <name evidence="2" type="ORF">AM571_CH02444</name>
</gene>
<dbReference type="InterPro" id="IPR029052">
    <property type="entry name" value="Metallo-depent_PP-like"/>
</dbReference>
<name>A0A1L5P535_RHIET</name>
<evidence type="ECO:0000313" key="2">
    <source>
        <dbReference type="EMBL" id="APO75253.1"/>
    </source>
</evidence>
<accession>A0A1L5P535</accession>
<protein>
    <submittedName>
        <fullName evidence="2">Calcineurin-like phosphoesterase domain-containing protein</fullName>
    </submittedName>
</protein>
<evidence type="ECO:0000313" key="3">
    <source>
        <dbReference type="Proteomes" id="UP000185109"/>
    </source>
</evidence>
<dbReference type="Gene3D" id="3.60.21.10">
    <property type="match status" value="1"/>
</dbReference>
<dbReference type="InterPro" id="IPR004843">
    <property type="entry name" value="Calcineurin-like_PHP"/>
</dbReference>
<organism evidence="2 3">
    <name type="scientific">Rhizobium etli 8C-3</name>
    <dbReference type="NCBI Taxonomy" id="538025"/>
    <lineage>
        <taxon>Bacteria</taxon>
        <taxon>Pseudomonadati</taxon>
        <taxon>Pseudomonadota</taxon>
        <taxon>Alphaproteobacteria</taxon>
        <taxon>Hyphomicrobiales</taxon>
        <taxon>Rhizobiaceae</taxon>
        <taxon>Rhizobium/Agrobacterium group</taxon>
        <taxon>Rhizobium</taxon>
    </lineage>
</organism>
<dbReference type="GO" id="GO:0016787">
    <property type="term" value="F:hydrolase activity"/>
    <property type="evidence" value="ECO:0007669"/>
    <property type="project" value="InterPro"/>
</dbReference>
<dbReference type="Pfam" id="PF00149">
    <property type="entry name" value="Metallophos"/>
    <property type="match status" value="1"/>
</dbReference>
<dbReference type="EMBL" id="CP017241">
    <property type="protein sequence ID" value="APO75253.1"/>
    <property type="molecule type" value="Genomic_DNA"/>
</dbReference>
<feature type="domain" description="Calcineurin-like phosphoesterase" evidence="1">
    <location>
        <begin position="1"/>
        <end position="222"/>
    </location>
</feature>